<reference evidence="1 2" key="1">
    <citation type="submission" date="2013-11" db="EMBL/GenBank/DDBJ databases">
        <title>Opisthorchis viverrini - life in the bile duct.</title>
        <authorList>
            <person name="Young N.D."/>
            <person name="Nagarajan N."/>
            <person name="Lin S.J."/>
            <person name="Korhonen P.K."/>
            <person name="Jex A.R."/>
            <person name="Hall R.S."/>
            <person name="Safavi-Hemami H."/>
            <person name="Kaewkong W."/>
            <person name="Bertrand D."/>
            <person name="Gao S."/>
            <person name="Seet Q."/>
            <person name="Wongkham S."/>
            <person name="Teh B.T."/>
            <person name="Wongkham C."/>
            <person name="Intapan P.M."/>
            <person name="Maleewong W."/>
            <person name="Yang X."/>
            <person name="Hu M."/>
            <person name="Wang Z."/>
            <person name="Hofmann A."/>
            <person name="Sternberg P.W."/>
            <person name="Tan P."/>
            <person name="Wang J."/>
            <person name="Gasser R.B."/>
        </authorList>
    </citation>
    <scope>NUCLEOTIDE SEQUENCE [LARGE SCALE GENOMIC DNA]</scope>
</reference>
<proteinExistence type="predicted"/>
<name>A0A074ZEE7_OPIVI</name>
<evidence type="ECO:0000313" key="2">
    <source>
        <dbReference type="Proteomes" id="UP000054324"/>
    </source>
</evidence>
<dbReference type="RefSeq" id="XP_009172204.1">
    <property type="nucleotide sequence ID" value="XM_009173940.1"/>
</dbReference>
<sequence>MRVLALASILPGAENTTSKAAPFLFVPFWGFTEKCIVRLAAGVPESLLTMSLPCVRRVVGEKRMRQMLFKQDASFLFA</sequence>
<dbReference type="GeneID" id="20322384"/>
<dbReference type="AlphaFoldDB" id="A0A074ZEE7"/>
<dbReference type="EMBL" id="KL596825">
    <property type="protein sequence ID" value="KER24032.1"/>
    <property type="molecule type" value="Genomic_DNA"/>
</dbReference>
<gene>
    <name evidence="1" type="ORF">T265_08205</name>
</gene>
<accession>A0A074ZEE7</accession>
<protein>
    <submittedName>
        <fullName evidence="1">Uncharacterized protein</fullName>
    </submittedName>
</protein>
<dbReference type="CTD" id="20322384"/>
<evidence type="ECO:0000313" key="1">
    <source>
        <dbReference type="EMBL" id="KER24032.1"/>
    </source>
</evidence>
<organism evidence="1 2">
    <name type="scientific">Opisthorchis viverrini</name>
    <name type="common">Southeast Asian liver fluke</name>
    <dbReference type="NCBI Taxonomy" id="6198"/>
    <lineage>
        <taxon>Eukaryota</taxon>
        <taxon>Metazoa</taxon>
        <taxon>Spiralia</taxon>
        <taxon>Lophotrochozoa</taxon>
        <taxon>Platyhelminthes</taxon>
        <taxon>Trematoda</taxon>
        <taxon>Digenea</taxon>
        <taxon>Opisthorchiida</taxon>
        <taxon>Opisthorchiata</taxon>
        <taxon>Opisthorchiidae</taxon>
        <taxon>Opisthorchis</taxon>
    </lineage>
</organism>
<dbReference type="KEGG" id="ovi:T265_08205"/>
<keyword evidence="2" id="KW-1185">Reference proteome</keyword>
<dbReference type="Proteomes" id="UP000054324">
    <property type="component" value="Unassembled WGS sequence"/>
</dbReference>